<evidence type="ECO:0000313" key="3">
    <source>
        <dbReference type="EMBL" id="MBG0565404.1"/>
    </source>
</evidence>
<evidence type="ECO:0000313" key="4">
    <source>
        <dbReference type="Proteomes" id="UP000598146"/>
    </source>
</evidence>
<comment type="caution">
    <text evidence="3">The sequence shown here is derived from an EMBL/GenBank/DDBJ whole genome shotgun (WGS) entry which is preliminary data.</text>
</comment>
<gene>
    <name evidence="3" type="ORF">I4J89_28515</name>
</gene>
<feature type="domain" description="AB hydrolase-1" evidence="2">
    <location>
        <begin position="13"/>
        <end position="54"/>
    </location>
</feature>
<dbReference type="Proteomes" id="UP000598146">
    <property type="component" value="Unassembled WGS sequence"/>
</dbReference>
<name>A0A931C8I0_9ACTN</name>
<proteinExistence type="predicted"/>
<dbReference type="PANTHER" id="PTHR46438">
    <property type="entry name" value="ALPHA/BETA-HYDROLASES SUPERFAMILY PROTEIN"/>
    <property type="match status" value="1"/>
</dbReference>
<protein>
    <submittedName>
        <fullName evidence="3">Alpha/beta fold hydrolase</fullName>
    </submittedName>
</protein>
<sequence length="117" mass="12029">MTALTYTRAGNGPPLVLLHGLGSSRAAWRPVLDRLAATHTVYAVDLPGFGDSPGLGGAPRQLAEPWPAPWTAHGPAGSARRRPGTTSPPWAGARASCPPSGPFDFSGTSGPANRPPR</sequence>
<accession>A0A931C8I0</accession>
<organism evidence="3 4">
    <name type="scientific">Actinoplanes aureus</name>
    <dbReference type="NCBI Taxonomy" id="2792083"/>
    <lineage>
        <taxon>Bacteria</taxon>
        <taxon>Bacillati</taxon>
        <taxon>Actinomycetota</taxon>
        <taxon>Actinomycetes</taxon>
        <taxon>Micromonosporales</taxon>
        <taxon>Micromonosporaceae</taxon>
        <taxon>Actinoplanes</taxon>
    </lineage>
</organism>
<dbReference type="InterPro" id="IPR029058">
    <property type="entry name" value="AB_hydrolase_fold"/>
</dbReference>
<keyword evidence="4" id="KW-1185">Reference proteome</keyword>
<dbReference type="InterPro" id="IPR000073">
    <property type="entry name" value="AB_hydrolase_1"/>
</dbReference>
<dbReference type="SUPFAM" id="SSF53474">
    <property type="entry name" value="alpha/beta-Hydrolases"/>
    <property type="match status" value="1"/>
</dbReference>
<evidence type="ECO:0000259" key="2">
    <source>
        <dbReference type="Pfam" id="PF00561"/>
    </source>
</evidence>
<dbReference type="AlphaFoldDB" id="A0A931C8I0"/>
<reference evidence="3" key="1">
    <citation type="submission" date="2020-11" db="EMBL/GenBank/DDBJ databases">
        <title>Isolation and identification of active actinomycetes.</title>
        <authorList>
            <person name="Sun X."/>
        </authorList>
    </citation>
    <scope>NUCLEOTIDE SEQUENCE</scope>
    <source>
        <strain evidence="3">NEAU-A11</strain>
    </source>
</reference>
<evidence type="ECO:0000256" key="1">
    <source>
        <dbReference type="SAM" id="MobiDB-lite"/>
    </source>
</evidence>
<dbReference type="Gene3D" id="3.40.50.1820">
    <property type="entry name" value="alpha/beta hydrolase"/>
    <property type="match status" value="1"/>
</dbReference>
<dbReference type="Pfam" id="PF00561">
    <property type="entry name" value="Abhydrolase_1"/>
    <property type="match status" value="1"/>
</dbReference>
<dbReference type="EMBL" id="JADQTO010000015">
    <property type="protein sequence ID" value="MBG0565404.1"/>
    <property type="molecule type" value="Genomic_DNA"/>
</dbReference>
<keyword evidence="3" id="KW-0378">Hydrolase</keyword>
<dbReference type="GO" id="GO:0016787">
    <property type="term" value="F:hydrolase activity"/>
    <property type="evidence" value="ECO:0007669"/>
    <property type="project" value="UniProtKB-KW"/>
</dbReference>
<feature type="region of interest" description="Disordered" evidence="1">
    <location>
        <begin position="52"/>
        <end position="117"/>
    </location>
</feature>
<dbReference type="PANTHER" id="PTHR46438:SF11">
    <property type="entry name" value="LIPASE-RELATED"/>
    <property type="match status" value="1"/>
</dbReference>